<feature type="domain" description="NF-kappa-B essential modulator NEMO N-terminal" evidence="4">
    <location>
        <begin position="101"/>
        <end position="168"/>
    </location>
</feature>
<dbReference type="AlphaFoldDB" id="A0ABD2P8X3"/>
<evidence type="ECO:0000259" key="5">
    <source>
        <dbReference type="Pfam" id="PF16516"/>
    </source>
</evidence>
<comment type="caution">
    <text evidence="6">The sequence shown here is derived from an EMBL/GenBank/DDBJ whole genome shotgun (WGS) entry which is preliminary data.</text>
</comment>
<dbReference type="InterPro" id="IPR051301">
    <property type="entry name" value="Optineurin/NFkB_EssMod"/>
</dbReference>
<protein>
    <recommendedName>
        <fullName evidence="8">Optineurin</fullName>
    </recommendedName>
</protein>
<accession>A0ABD2P8X3</accession>
<dbReference type="InterPro" id="IPR032419">
    <property type="entry name" value="CC2-LZ_dom"/>
</dbReference>
<dbReference type="Pfam" id="PF16516">
    <property type="entry name" value="CC2-LZ"/>
    <property type="match status" value="1"/>
</dbReference>
<dbReference type="EMBL" id="JABFTP020000185">
    <property type="protein sequence ID" value="KAL3287418.1"/>
    <property type="molecule type" value="Genomic_DNA"/>
</dbReference>
<evidence type="ECO:0008006" key="8">
    <source>
        <dbReference type="Google" id="ProtNLM"/>
    </source>
</evidence>
<sequence>MTTFMEFKIPSNPSPMPTLGSDDEESFVVIGKSLIPDVDISFNNLHVDPIQSGPIEDGKRLINMELSKLETSAFQTLPILQQKNDQGAMIGVTSISSELSPEEVQEKVDILIAENIKLRETIVKNNAAMESQHNRIVTWKEEVQKTHQAHVQKFNEAKEFICKLKAEKELLRLELEKSNEIQIMQQNELFKLKDELKQKETTERTTDTQGSSLTCDKGSQLGEEKVSTMDCQSTSTKETELEDAKNKILELQKLLQIIHLAKDRTAKENEELKNKLSYSDKSEIIKQLSAEIQEKNIVVMQLSDKLKNAEESSEKVIKGLNTEIINLKSQLCFNINIQEDLENVRKQLMSSQASITGLQQANTVLTAQLLVEQEKVKELEELKSIKDDYFALQQQVDIYKADFDAERQAKELLKNEKEQIINDFLQIQKRNNELNEEIELIKERGYEVVGRRNLHSLNSSRSSVSSASSQESPPPNQYECPICNLKYRSLKFLEQHVETCIPEPNWL</sequence>
<reference evidence="6 7" key="1">
    <citation type="journal article" date="2021" name="BMC Biol.">
        <title>Horizontally acquired antibacterial genes associated with adaptive radiation of ladybird beetles.</title>
        <authorList>
            <person name="Li H.S."/>
            <person name="Tang X.F."/>
            <person name="Huang Y.H."/>
            <person name="Xu Z.Y."/>
            <person name="Chen M.L."/>
            <person name="Du X.Y."/>
            <person name="Qiu B.Y."/>
            <person name="Chen P.T."/>
            <person name="Zhang W."/>
            <person name="Slipinski A."/>
            <person name="Escalona H.E."/>
            <person name="Waterhouse R.M."/>
            <person name="Zwick A."/>
            <person name="Pang H."/>
        </authorList>
    </citation>
    <scope>NUCLEOTIDE SEQUENCE [LARGE SCALE GENOMIC DNA]</scope>
    <source>
        <strain evidence="6">SYSU2018</strain>
    </source>
</reference>
<proteinExistence type="predicted"/>
<dbReference type="InterPro" id="IPR021063">
    <property type="entry name" value="NEMO_N"/>
</dbReference>
<evidence type="ECO:0000256" key="1">
    <source>
        <dbReference type="ARBA" id="ARBA00023054"/>
    </source>
</evidence>
<dbReference type="Gene3D" id="1.20.5.390">
    <property type="entry name" value="L1 transposable element, trimerization domain"/>
    <property type="match status" value="1"/>
</dbReference>
<keyword evidence="7" id="KW-1185">Reference proteome</keyword>
<evidence type="ECO:0000256" key="2">
    <source>
        <dbReference type="SAM" id="Coils"/>
    </source>
</evidence>
<dbReference type="Pfam" id="PF11577">
    <property type="entry name" value="NEMO"/>
    <property type="match status" value="1"/>
</dbReference>
<feature type="coiled-coil region" evidence="2">
    <location>
        <begin position="403"/>
        <end position="444"/>
    </location>
</feature>
<evidence type="ECO:0000313" key="6">
    <source>
        <dbReference type="EMBL" id="KAL3287418.1"/>
    </source>
</evidence>
<organism evidence="6 7">
    <name type="scientific">Cryptolaemus montrouzieri</name>
    <dbReference type="NCBI Taxonomy" id="559131"/>
    <lineage>
        <taxon>Eukaryota</taxon>
        <taxon>Metazoa</taxon>
        <taxon>Ecdysozoa</taxon>
        <taxon>Arthropoda</taxon>
        <taxon>Hexapoda</taxon>
        <taxon>Insecta</taxon>
        <taxon>Pterygota</taxon>
        <taxon>Neoptera</taxon>
        <taxon>Endopterygota</taxon>
        <taxon>Coleoptera</taxon>
        <taxon>Polyphaga</taxon>
        <taxon>Cucujiformia</taxon>
        <taxon>Coccinelloidea</taxon>
        <taxon>Coccinellidae</taxon>
        <taxon>Scymninae</taxon>
        <taxon>Scymnini</taxon>
        <taxon>Cryptolaemus</taxon>
    </lineage>
</organism>
<feature type="domain" description="NF-kappa-B essential modulator NEMO CC2-LZ" evidence="5">
    <location>
        <begin position="347"/>
        <end position="435"/>
    </location>
</feature>
<dbReference type="Gene3D" id="1.20.5.990">
    <property type="entry name" value="Nemo cc2-lz domain - 1d5 darpin complex"/>
    <property type="match status" value="1"/>
</dbReference>
<evidence type="ECO:0000259" key="4">
    <source>
        <dbReference type="Pfam" id="PF11577"/>
    </source>
</evidence>
<name>A0ABD2P8X3_9CUCU</name>
<keyword evidence="1 2" id="KW-0175">Coiled coil</keyword>
<gene>
    <name evidence="6" type="ORF">HHI36_001890</name>
</gene>
<evidence type="ECO:0000313" key="7">
    <source>
        <dbReference type="Proteomes" id="UP001516400"/>
    </source>
</evidence>
<dbReference type="PANTHER" id="PTHR31553:SF1">
    <property type="entry name" value="NF-KAPPA-B ESSENTIAL MODULATOR"/>
    <property type="match status" value="1"/>
</dbReference>
<feature type="coiled-coil region" evidence="2">
    <location>
        <begin position="285"/>
        <end position="312"/>
    </location>
</feature>
<feature type="region of interest" description="Disordered" evidence="3">
    <location>
        <begin position="1"/>
        <end position="20"/>
    </location>
</feature>
<dbReference type="Proteomes" id="UP001516400">
    <property type="component" value="Unassembled WGS sequence"/>
</dbReference>
<dbReference type="PANTHER" id="PTHR31553">
    <property type="entry name" value="NF-KAPPA-B ESSENTIAL MODULATOR"/>
    <property type="match status" value="1"/>
</dbReference>
<evidence type="ECO:0000256" key="3">
    <source>
        <dbReference type="SAM" id="MobiDB-lite"/>
    </source>
</evidence>